<dbReference type="PROSITE" id="PS50020">
    <property type="entry name" value="WW_DOMAIN_2"/>
    <property type="match status" value="1"/>
</dbReference>
<evidence type="ECO:0000256" key="2">
    <source>
        <dbReference type="SAM" id="Phobius"/>
    </source>
</evidence>
<keyword evidence="2" id="KW-0812">Transmembrane</keyword>
<dbReference type="InterPro" id="IPR036020">
    <property type="entry name" value="WW_dom_sf"/>
</dbReference>
<comment type="caution">
    <text evidence="4">The sequence shown here is derived from an EMBL/GenBank/DDBJ whole genome shotgun (WGS) entry which is preliminary data.</text>
</comment>
<dbReference type="Proteomes" id="UP001178507">
    <property type="component" value="Unassembled WGS sequence"/>
</dbReference>
<feature type="transmembrane region" description="Helical" evidence="2">
    <location>
        <begin position="161"/>
        <end position="184"/>
    </location>
</feature>
<protein>
    <recommendedName>
        <fullName evidence="3">WW domain-containing protein</fullName>
    </recommendedName>
</protein>
<feature type="transmembrane region" description="Helical" evidence="2">
    <location>
        <begin position="243"/>
        <end position="265"/>
    </location>
</feature>
<evidence type="ECO:0000256" key="1">
    <source>
        <dbReference type="SAM" id="MobiDB-lite"/>
    </source>
</evidence>
<feature type="transmembrane region" description="Helical" evidence="2">
    <location>
        <begin position="55"/>
        <end position="78"/>
    </location>
</feature>
<name>A0AA36JL64_9DINO</name>
<feature type="transmembrane region" description="Helical" evidence="2">
    <location>
        <begin position="277"/>
        <end position="298"/>
    </location>
</feature>
<evidence type="ECO:0000313" key="5">
    <source>
        <dbReference type="Proteomes" id="UP001178507"/>
    </source>
</evidence>
<keyword evidence="2" id="KW-0472">Membrane</keyword>
<dbReference type="CDD" id="cd11614">
    <property type="entry name" value="SAF_CpaB_FlgA_like"/>
    <property type="match status" value="1"/>
</dbReference>
<proteinExistence type="predicted"/>
<dbReference type="EMBL" id="CAUJNA010003683">
    <property type="protein sequence ID" value="CAJ1407669.1"/>
    <property type="molecule type" value="Genomic_DNA"/>
</dbReference>
<feature type="domain" description="WW" evidence="3">
    <location>
        <begin position="587"/>
        <end position="614"/>
    </location>
</feature>
<dbReference type="PROSITE" id="PS01159">
    <property type="entry name" value="WW_DOMAIN_1"/>
    <property type="match status" value="1"/>
</dbReference>
<feature type="transmembrane region" description="Helical" evidence="2">
    <location>
        <begin position="335"/>
        <end position="354"/>
    </location>
</feature>
<accession>A0AA36JL64</accession>
<dbReference type="CDD" id="cd00201">
    <property type="entry name" value="WW"/>
    <property type="match status" value="1"/>
</dbReference>
<dbReference type="Gene3D" id="2.20.70.10">
    <property type="match status" value="1"/>
</dbReference>
<dbReference type="SUPFAM" id="SSF51045">
    <property type="entry name" value="WW domain"/>
    <property type="match status" value="1"/>
</dbReference>
<dbReference type="InterPro" id="IPR001202">
    <property type="entry name" value="WW_dom"/>
</dbReference>
<dbReference type="SMART" id="SM00456">
    <property type="entry name" value="WW"/>
    <property type="match status" value="1"/>
</dbReference>
<organism evidence="4 5">
    <name type="scientific">Effrenium voratum</name>
    <dbReference type="NCBI Taxonomy" id="2562239"/>
    <lineage>
        <taxon>Eukaryota</taxon>
        <taxon>Sar</taxon>
        <taxon>Alveolata</taxon>
        <taxon>Dinophyceae</taxon>
        <taxon>Suessiales</taxon>
        <taxon>Symbiodiniaceae</taxon>
        <taxon>Effrenium</taxon>
    </lineage>
</organism>
<keyword evidence="2" id="KW-1133">Transmembrane helix</keyword>
<sequence>RPSMADDELFEAVPALAGLPQNSGGAGLESEHFNHTPLEDRKVGVPPGWASQVKVVALSVFTAGIGWAMFSFMANMSIGQLELGHPRNAGTEAVQCFLPTRETDRHLRKLLLRLRHRERTPELECHVKNMVNKTCSDVEVPVASINGHMVPMAGGVDWLRWWAKVFLVLSLLLLLGITTHDLAMLSLVKQEEIMDFRSLRWQFPVIRRSFALLAGVKVIRQLLQKSGLGRWAQLLSRLGMPFLVVWNLCLAVFVLSPLCVALFLLHPIRLSRAAVFVQSLVCSVYSLCFLVQITVWLLHRHWRPWYALTWSHAGVISDRKVDCLCGCEYSVSNHALFQLMMIAVTSLAKSLMVAMRCVKGLRRSQWANLITVLFSVPINAYPVTWASLDAEPPEGCDETETQGERAFDPFVLMDEQINSKNLRLELAAIQWQGTPRGGDVTPREADAIGCCGFPYARRRRPKRWSLSFAVALNFKATMAPDLEEEDLRTQVEGFLSQLPPKDARQVLDRLRRRLAAGEPLSARKVADHVDESCEFLAELLAFCRNDEVVAEVLHRVGEEEAEEEQLLGRFLDSRRRRRLEPVRTLGPWEEHFAGGRRYFYNNDTQKTQWHVPNDWPAQVDAASAEHHSRRDFEITLVDAKEFMEFTPGILRAFVRPSHFESLSFCLEPVMTKMAVTFLAGEVKKLEFENGQVVAQIRPLDPRKAEGDMLTPQHEHGTAREPFK</sequence>
<keyword evidence="5" id="KW-1185">Reference proteome</keyword>
<feature type="region of interest" description="Disordered" evidence="1">
    <location>
        <begin position="703"/>
        <end position="723"/>
    </location>
</feature>
<feature type="non-terminal residue" evidence="4">
    <location>
        <position position="723"/>
    </location>
</feature>
<dbReference type="AlphaFoldDB" id="A0AA36JL64"/>
<evidence type="ECO:0000259" key="3">
    <source>
        <dbReference type="PROSITE" id="PS50020"/>
    </source>
</evidence>
<evidence type="ECO:0000313" key="4">
    <source>
        <dbReference type="EMBL" id="CAJ1407669.1"/>
    </source>
</evidence>
<gene>
    <name evidence="4" type="ORF">EVOR1521_LOCUS29310</name>
</gene>
<reference evidence="4" key="1">
    <citation type="submission" date="2023-08" db="EMBL/GenBank/DDBJ databases">
        <authorList>
            <person name="Chen Y."/>
            <person name="Shah S."/>
            <person name="Dougan E. K."/>
            <person name="Thang M."/>
            <person name="Chan C."/>
        </authorList>
    </citation>
    <scope>NUCLEOTIDE SEQUENCE</scope>
</reference>
<dbReference type="Gene3D" id="3.50.50.100">
    <property type="match status" value="1"/>
</dbReference>
<feature type="transmembrane region" description="Helical" evidence="2">
    <location>
        <begin position="366"/>
        <end position="388"/>
    </location>
</feature>